<dbReference type="RefSeq" id="WP_145277721.1">
    <property type="nucleotide sequence ID" value="NZ_CP036426.1"/>
</dbReference>
<comment type="subcellular location">
    <subcellularLocation>
        <location evidence="1">Cell membrane</location>
        <topology evidence="1">Single-pass membrane protein</topology>
    </subcellularLocation>
    <subcellularLocation>
        <location evidence="7">Cell membrane</location>
        <topology evidence="7">Single-pass type II membrane protein</topology>
    </subcellularLocation>
</comment>
<keyword evidence="4 7" id="KW-0812">Transmembrane</keyword>
<proteinExistence type="inferred from homology"/>
<sequence>MLLQRQVRSPLDSAIDLTPMVDVVFQLLIFLMLTYRASAEAEVELPPAAYGTGVEETRATTLTLAPRPGGPVAVFSGMSTDPVDRLDDPEDIREAVAAGVRNGRRRVILQADGAVPHGEVLRVGSIVAEVEGIVLHLGVEDAEQGD</sequence>
<evidence type="ECO:0000256" key="8">
    <source>
        <dbReference type="SAM" id="MobiDB-lite"/>
    </source>
</evidence>
<reference evidence="9 10" key="1">
    <citation type="submission" date="2019-02" db="EMBL/GenBank/DDBJ databases">
        <title>Deep-cultivation of Planctomycetes and their phenomic and genomic characterization uncovers novel biology.</title>
        <authorList>
            <person name="Wiegand S."/>
            <person name="Jogler M."/>
            <person name="Boedeker C."/>
            <person name="Pinto D."/>
            <person name="Vollmers J."/>
            <person name="Rivas-Marin E."/>
            <person name="Kohn T."/>
            <person name="Peeters S.H."/>
            <person name="Heuer A."/>
            <person name="Rast P."/>
            <person name="Oberbeckmann S."/>
            <person name="Bunk B."/>
            <person name="Jeske O."/>
            <person name="Meyerdierks A."/>
            <person name="Storesund J.E."/>
            <person name="Kallscheuer N."/>
            <person name="Luecker S."/>
            <person name="Lage O.M."/>
            <person name="Pohl T."/>
            <person name="Merkel B.J."/>
            <person name="Hornburger P."/>
            <person name="Mueller R.-W."/>
            <person name="Bruemmer F."/>
            <person name="Labrenz M."/>
            <person name="Spormann A.M."/>
            <person name="Op den Camp H."/>
            <person name="Overmann J."/>
            <person name="Amann R."/>
            <person name="Jetten M.S.M."/>
            <person name="Mascher T."/>
            <person name="Medema M.H."/>
            <person name="Devos D.P."/>
            <person name="Kaster A.-K."/>
            <person name="Ovreas L."/>
            <person name="Rohde M."/>
            <person name="Galperin M.Y."/>
            <person name="Jogler C."/>
        </authorList>
    </citation>
    <scope>NUCLEOTIDE SEQUENCE [LARGE SCALE GENOMIC DNA]</scope>
    <source>
        <strain evidence="9 10">ElP</strain>
    </source>
</reference>
<evidence type="ECO:0000256" key="4">
    <source>
        <dbReference type="ARBA" id="ARBA00022692"/>
    </source>
</evidence>
<dbReference type="AlphaFoldDB" id="A0A518HDE1"/>
<keyword evidence="10" id="KW-1185">Reference proteome</keyword>
<dbReference type="EMBL" id="CP036426">
    <property type="protein sequence ID" value="QDV38881.1"/>
    <property type="molecule type" value="Genomic_DNA"/>
</dbReference>
<organism evidence="9 10">
    <name type="scientific">Tautonia plasticadhaerens</name>
    <dbReference type="NCBI Taxonomy" id="2527974"/>
    <lineage>
        <taxon>Bacteria</taxon>
        <taxon>Pseudomonadati</taxon>
        <taxon>Planctomycetota</taxon>
        <taxon>Planctomycetia</taxon>
        <taxon>Isosphaerales</taxon>
        <taxon>Isosphaeraceae</taxon>
        <taxon>Tautonia</taxon>
    </lineage>
</organism>
<dbReference type="GO" id="GO:0015031">
    <property type="term" value="P:protein transport"/>
    <property type="evidence" value="ECO:0007669"/>
    <property type="project" value="UniProtKB-KW"/>
</dbReference>
<name>A0A518HDE1_9BACT</name>
<dbReference type="PANTHER" id="PTHR30558">
    <property type="entry name" value="EXBD MEMBRANE COMPONENT OF PMF-DRIVEN MACROMOLECULE IMPORT SYSTEM"/>
    <property type="match status" value="1"/>
</dbReference>
<evidence type="ECO:0000256" key="6">
    <source>
        <dbReference type="ARBA" id="ARBA00023136"/>
    </source>
</evidence>
<accession>A0A518HDE1</accession>
<evidence type="ECO:0000313" key="9">
    <source>
        <dbReference type="EMBL" id="QDV38881.1"/>
    </source>
</evidence>
<keyword evidence="3" id="KW-1003">Cell membrane</keyword>
<evidence type="ECO:0000256" key="7">
    <source>
        <dbReference type="RuleBase" id="RU003879"/>
    </source>
</evidence>
<keyword evidence="5" id="KW-1133">Transmembrane helix</keyword>
<evidence type="ECO:0000313" key="10">
    <source>
        <dbReference type="Proteomes" id="UP000317835"/>
    </source>
</evidence>
<dbReference type="OrthoDB" id="9793581at2"/>
<keyword evidence="7" id="KW-0653">Protein transport</keyword>
<gene>
    <name evidence="9" type="ORF">ElP_68400</name>
</gene>
<feature type="region of interest" description="Disordered" evidence="8">
    <location>
        <begin position="63"/>
        <end position="87"/>
    </location>
</feature>
<evidence type="ECO:0000256" key="1">
    <source>
        <dbReference type="ARBA" id="ARBA00004162"/>
    </source>
</evidence>
<evidence type="ECO:0000256" key="5">
    <source>
        <dbReference type="ARBA" id="ARBA00022989"/>
    </source>
</evidence>
<evidence type="ECO:0000256" key="3">
    <source>
        <dbReference type="ARBA" id="ARBA00022475"/>
    </source>
</evidence>
<comment type="similarity">
    <text evidence="2 7">Belongs to the ExbD/TolR family.</text>
</comment>
<protein>
    <submittedName>
        <fullName evidence="9">Biopolymer transport protein ExbD/TolR</fullName>
    </submittedName>
</protein>
<dbReference type="GO" id="GO:0005886">
    <property type="term" value="C:plasma membrane"/>
    <property type="evidence" value="ECO:0007669"/>
    <property type="project" value="UniProtKB-SubCell"/>
</dbReference>
<dbReference type="Proteomes" id="UP000317835">
    <property type="component" value="Chromosome"/>
</dbReference>
<keyword evidence="7" id="KW-0813">Transport</keyword>
<dbReference type="InterPro" id="IPR003400">
    <property type="entry name" value="ExbD"/>
</dbReference>
<dbReference type="GO" id="GO:0022857">
    <property type="term" value="F:transmembrane transporter activity"/>
    <property type="evidence" value="ECO:0007669"/>
    <property type="project" value="InterPro"/>
</dbReference>
<dbReference type="PANTHER" id="PTHR30558:SF3">
    <property type="entry name" value="BIOPOLYMER TRANSPORT PROTEIN EXBD-RELATED"/>
    <property type="match status" value="1"/>
</dbReference>
<dbReference type="KEGG" id="tpla:ElP_68400"/>
<dbReference type="Pfam" id="PF02472">
    <property type="entry name" value="ExbD"/>
    <property type="match status" value="1"/>
</dbReference>
<evidence type="ECO:0000256" key="2">
    <source>
        <dbReference type="ARBA" id="ARBA00005811"/>
    </source>
</evidence>
<keyword evidence="6" id="KW-0472">Membrane</keyword>